<proteinExistence type="inferred from homology"/>
<keyword evidence="8 14" id="KW-0675">Receptor</keyword>
<evidence type="ECO:0000259" key="13">
    <source>
        <dbReference type="Pfam" id="PF07715"/>
    </source>
</evidence>
<keyword evidence="3 10" id="KW-1134">Transmembrane beta strand</keyword>
<evidence type="ECO:0000256" key="6">
    <source>
        <dbReference type="ARBA" id="ARBA00023077"/>
    </source>
</evidence>
<dbReference type="Proteomes" id="UP000095200">
    <property type="component" value="Unassembled WGS sequence"/>
</dbReference>
<comment type="caution">
    <text evidence="14">The sequence shown here is derived from an EMBL/GenBank/DDBJ whole genome shotgun (WGS) entry which is preliminary data.</text>
</comment>
<dbReference type="PANTHER" id="PTHR30069:SF29">
    <property type="entry name" value="HEMOGLOBIN AND HEMOGLOBIN-HAPTOGLOBIN-BINDING PROTEIN 1-RELATED"/>
    <property type="match status" value="1"/>
</dbReference>
<gene>
    <name evidence="14" type="ORF">DPF_1032</name>
</gene>
<dbReference type="EMBL" id="BDFE01000015">
    <property type="protein sequence ID" value="GAU08326.1"/>
    <property type="molecule type" value="Genomic_DNA"/>
</dbReference>
<dbReference type="SUPFAM" id="SSF56935">
    <property type="entry name" value="Porins"/>
    <property type="match status" value="1"/>
</dbReference>
<accession>A0A194AGW5</accession>
<dbReference type="GO" id="GO:0009279">
    <property type="term" value="C:cell outer membrane"/>
    <property type="evidence" value="ECO:0007669"/>
    <property type="project" value="UniProtKB-SubCell"/>
</dbReference>
<keyword evidence="4 10" id="KW-0812">Transmembrane</keyword>
<protein>
    <submittedName>
        <fullName evidence="14">TonB-denpendent receptor</fullName>
    </submittedName>
</protein>
<evidence type="ECO:0000256" key="1">
    <source>
        <dbReference type="ARBA" id="ARBA00004571"/>
    </source>
</evidence>
<keyword evidence="9 10" id="KW-0998">Cell outer membrane</keyword>
<dbReference type="PROSITE" id="PS52016">
    <property type="entry name" value="TONB_DEPENDENT_REC_3"/>
    <property type="match status" value="1"/>
</dbReference>
<dbReference type="InterPro" id="IPR039426">
    <property type="entry name" value="TonB-dep_rcpt-like"/>
</dbReference>
<evidence type="ECO:0000256" key="11">
    <source>
        <dbReference type="RuleBase" id="RU003357"/>
    </source>
</evidence>
<dbReference type="AlphaFoldDB" id="A0A194AGW5"/>
<keyword evidence="7 10" id="KW-0472">Membrane</keyword>
<dbReference type="Pfam" id="PF07715">
    <property type="entry name" value="Plug"/>
    <property type="match status" value="1"/>
</dbReference>
<keyword evidence="15" id="KW-1185">Reference proteome</keyword>
<sequence>MQAKPQGHFPCRTIHINLFRTMFSIVSITSLCMLILQARALAASASTLTNLKHMDLEELLAQEVSSASKTPEKYFQTGAAIYVITSQDIQRSTATTIPDLLRMVPGLQVARIDANKWAVSSRGFNGRFANKLQVLVDGRSVYSPSFSGTFWDLQDMVLEDIERIEVIRGPGASLWGANAVNGVVNIITKKAEDTLGSLVSSLVGTEDQVVQARHGGLMGMDTSYRIYFKGRNADTGGPIHMDPEDQWNKEQGGFRIDWNPLNKNSATLQGDIFTGAFGENINLLDPATGTTGYEDKTIQKNGGNIRFRFERNHSETSSTSFQIYYDRLKHDEYICLYQSDIIDADIQHSFDLSPRHHVLVGGELRYLKDSFKGDSTLGFTQNKERTALYTGFIQDRIDLAPDMLQLTLGAKFEYSDEWGDAVEPTARIVMTPNAHNTLWASVSRAVRSPSRGEQSVLFSAVEQVPKNAIPIPLPPGPPDTVPVRFTVQGSKDYDKEWVTAYELGYRIMPTDTFSLDIAGFYNEYDDLRTVTTHFQDGTINAQGMLEIPVELTNKMDAQTYGAEITLEWQPRPFWRVEGAYTFLNMHFQIQGNEYDSHAGTTDGDSPQNQISIRSLLDLGHNVQLDLWGRYVDELTISDEYNIPAYTTLDARLAWSPTPNVELSLVGQNLLEKNHQEYAQQDLNVAPTSVQRSMYAKITFTF</sequence>
<evidence type="ECO:0000256" key="8">
    <source>
        <dbReference type="ARBA" id="ARBA00023170"/>
    </source>
</evidence>
<dbReference type="InterPro" id="IPR037066">
    <property type="entry name" value="Plug_dom_sf"/>
</dbReference>
<comment type="similarity">
    <text evidence="10 11">Belongs to the TonB-dependent receptor family.</text>
</comment>
<dbReference type="Gene3D" id="2.40.170.20">
    <property type="entry name" value="TonB-dependent receptor, beta-barrel domain"/>
    <property type="match status" value="1"/>
</dbReference>
<dbReference type="Pfam" id="PF00593">
    <property type="entry name" value="TonB_dep_Rec_b-barrel"/>
    <property type="match status" value="1"/>
</dbReference>
<dbReference type="GO" id="GO:0044718">
    <property type="term" value="P:siderophore transmembrane transport"/>
    <property type="evidence" value="ECO:0007669"/>
    <property type="project" value="TreeGrafter"/>
</dbReference>
<evidence type="ECO:0000256" key="10">
    <source>
        <dbReference type="PROSITE-ProRule" id="PRU01360"/>
    </source>
</evidence>
<dbReference type="PANTHER" id="PTHR30069">
    <property type="entry name" value="TONB-DEPENDENT OUTER MEMBRANE RECEPTOR"/>
    <property type="match status" value="1"/>
</dbReference>
<keyword evidence="6 11" id="KW-0798">TonB box</keyword>
<dbReference type="RefSeq" id="WP_176724174.1">
    <property type="nucleotide sequence ID" value="NZ_BDFE01000015.1"/>
</dbReference>
<dbReference type="STRING" id="1592317.DPF_1032"/>
<reference evidence="15" key="1">
    <citation type="submission" date="2016-06" db="EMBL/GenBank/DDBJ databases">
        <title>Draft genome sequence of Desulfoplanes formicivorans strain Pf12B.</title>
        <authorList>
            <person name="Watanabe M."/>
            <person name="Kojima H."/>
            <person name="Fukui M."/>
        </authorList>
    </citation>
    <scope>NUCLEOTIDE SEQUENCE [LARGE SCALE GENOMIC DNA]</scope>
    <source>
        <strain evidence="15">Pf12B</strain>
    </source>
</reference>
<evidence type="ECO:0000259" key="12">
    <source>
        <dbReference type="Pfam" id="PF00593"/>
    </source>
</evidence>
<dbReference type="Gene3D" id="2.170.130.10">
    <property type="entry name" value="TonB-dependent receptor, plug domain"/>
    <property type="match status" value="1"/>
</dbReference>
<comment type="subcellular location">
    <subcellularLocation>
        <location evidence="1 10">Cell outer membrane</location>
        <topology evidence="1 10">Multi-pass membrane protein</topology>
    </subcellularLocation>
</comment>
<evidence type="ECO:0000313" key="15">
    <source>
        <dbReference type="Proteomes" id="UP000095200"/>
    </source>
</evidence>
<name>A0A194AGW5_9BACT</name>
<evidence type="ECO:0000256" key="3">
    <source>
        <dbReference type="ARBA" id="ARBA00022452"/>
    </source>
</evidence>
<dbReference type="GO" id="GO:0015344">
    <property type="term" value="F:siderophore uptake transmembrane transporter activity"/>
    <property type="evidence" value="ECO:0007669"/>
    <property type="project" value="TreeGrafter"/>
</dbReference>
<organism evidence="14 15">
    <name type="scientific">Desulfoplanes formicivorans</name>
    <dbReference type="NCBI Taxonomy" id="1592317"/>
    <lineage>
        <taxon>Bacteria</taxon>
        <taxon>Pseudomonadati</taxon>
        <taxon>Thermodesulfobacteriota</taxon>
        <taxon>Desulfovibrionia</taxon>
        <taxon>Desulfovibrionales</taxon>
        <taxon>Desulfoplanaceae</taxon>
        <taxon>Desulfoplanes</taxon>
    </lineage>
</organism>
<evidence type="ECO:0000256" key="7">
    <source>
        <dbReference type="ARBA" id="ARBA00023136"/>
    </source>
</evidence>
<dbReference type="InterPro" id="IPR000531">
    <property type="entry name" value="Beta-barrel_TonB"/>
</dbReference>
<feature type="domain" description="TonB-dependent receptor-like beta-barrel" evidence="12">
    <location>
        <begin position="274"/>
        <end position="669"/>
    </location>
</feature>
<feature type="domain" description="TonB-dependent receptor plug" evidence="13">
    <location>
        <begin position="76"/>
        <end position="183"/>
    </location>
</feature>
<evidence type="ECO:0000256" key="5">
    <source>
        <dbReference type="ARBA" id="ARBA00022729"/>
    </source>
</evidence>
<evidence type="ECO:0000256" key="9">
    <source>
        <dbReference type="ARBA" id="ARBA00023237"/>
    </source>
</evidence>
<dbReference type="InterPro" id="IPR012910">
    <property type="entry name" value="Plug_dom"/>
</dbReference>
<keyword evidence="2 10" id="KW-0813">Transport</keyword>
<evidence type="ECO:0000256" key="2">
    <source>
        <dbReference type="ARBA" id="ARBA00022448"/>
    </source>
</evidence>
<dbReference type="InterPro" id="IPR036942">
    <property type="entry name" value="Beta-barrel_TonB_sf"/>
</dbReference>
<keyword evidence="5" id="KW-0732">Signal</keyword>
<evidence type="ECO:0000256" key="4">
    <source>
        <dbReference type="ARBA" id="ARBA00022692"/>
    </source>
</evidence>
<evidence type="ECO:0000313" key="14">
    <source>
        <dbReference type="EMBL" id="GAU08326.1"/>
    </source>
</evidence>